<dbReference type="AlphaFoldDB" id="A0A2P6TGY0"/>
<dbReference type="SMART" id="SM00450">
    <property type="entry name" value="RHOD"/>
    <property type="match status" value="1"/>
</dbReference>
<feature type="domain" description="Rhodanese" evidence="1">
    <location>
        <begin position="76"/>
        <end position="177"/>
    </location>
</feature>
<sequence length="177" mass="18200">MLRAVLRAGAACRASRTVASQLVQRAAVARPGLATAAPAAARPFAGSAVTRFRSGSVAAAAEYGNTDVKGASELIQSGASTYADVRTPEEFSAGHPPGAVNVPVFLKQNGQMVPNPQFQQQFEKAFPDKDAQLCVGCLSGKRSVAACNIMQGAGYSNLTNVEGGYQAWTGAGLPVEA</sequence>
<dbReference type="CDD" id="cd00158">
    <property type="entry name" value="RHOD"/>
    <property type="match status" value="1"/>
</dbReference>
<gene>
    <name evidence="2" type="ORF">C2E21_7620</name>
</gene>
<accession>A0A2P6TGY0</accession>
<dbReference type="EMBL" id="LHPG02000016">
    <property type="protein sequence ID" value="PRW33549.1"/>
    <property type="molecule type" value="Genomic_DNA"/>
</dbReference>
<dbReference type="InterPro" id="IPR036873">
    <property type="entry name" value="Rhodanese-like_dom_sf"/>
</dbReference>
<evidence type="ECO:0000313" key="2">
    <source>
        <dbReference type="EMBL" id="PRW33549.1"/>
    </source>
</evidence>
<dbReference type="Pfam" id="PF00581">
    <property type="entry name" value="Rhodanese"/>
    <property type="match status" value="1"/>
</dbReference>
<dbReference type="GO" id="GO:0016740">
    <property type="term" value="F:transferase activity"/>
    <property type="evidence" value="ECO:0007669"/>
    <property type="project" value="UniProtKB-KW"/>
</dbReference>
<dbReference type="OrthoDB" id="508536at2759"/>
<dbReference type="PROSITE" id="PS50206">
    <property type="entry name" value="RHODANESE_3"/>
    <property type="match status" value="1"/>
</dbReference>
<name>A0A2P6TGY0_CHLSO</name>
<dbReference type="PANTHER" id="PTHR45431">
    <property type="entry name" value="RHODANESE-LIKE DOMAIN-CONTAINING PROTEIN 15, CHLOROPLASTIC"/>
    <property type="match status" value="1"/>
</dbReference>
<protein>
    <submittedName>
        <fullName evidence="2">Thiosulfate sulfurtransferase chloroplastic-like</fullName>
    </submittedName>
</protein>
<keyword evidence="3" id="KW-1185">Reference proteome</keyword>
<proteinExistence type="predicted"/>
<evidence type="ECO:0000313" key="3">
    <source>
        <dbReference type="Proteomes" id="UP000239899"/>
    </source>
</evidence>
<organism evidence="2 3">
    <name type="scientific">Chlorella sorokiniana</name>
    <name type="common">Freshwater green alga</name>
    <dbReference type="NCBI Taxonomy" id="3076"/>
    <lineage>
        <taxon>Eukaryota</taxon>
        <taxon>Viridiplantae</taxon>
        <taxon>Chlorophyta</taxon>
        <taxon>core chlorophytes</taxon>
        <taxon>Trebouxiophyceae</taxon>
        <taxon>Chlorellales</taxon>
        <taxon>Chlorellaceae</taxon>
        <taxon>Chlorella clade</taxon>
        <taxon>Chlorella</taxon>
    </lineage>
</organism>
<dbReference type="STRING" id="3076.A0A2P6TGY0"/>
<dbReference type="InterPro" id="IPR052367">
    <property type="entry name" value="Thiosulfate_ST/Rhodanese-like"/>
</dbReference>
<comment type="caution">
    <text evidence="2">The sequence shown here is derived from an EMBL/GenBank/DDBJ whole genome shotgun (WGS) entry which is preliminary data.</text>
</comment>
<dbReference type="InterPro" id="IPR001763">
    <property type="entry name" value="Rhodanese-like_dom"/>
</dbReference>
<dbReference type="Gene3D" id="3.40.250.10">
    <property type="entry name" value="Rhodanese-like domain"/>
    <property type="match status" value="1"/>
</dbReference>
<dbReference type="SUPFAM" id="SSF52821">
    <property type="entry name" value="Rhodanese/Cell cycle control phosphatase"/>
    <property type="match status" value="1"/>
</dbReference>
<dbReference type="Proteomes" id="UP000239899">
    <property type="component" value="Unassembled WGS sequence"/>
</dbReference>
<evidence type="ECO:0000259" key="1">
    <source>
        <dbReference type="PROSITE" id="PS50206"/>
    </source>
</evidence>
<reference evidence="2 3" key="1">
    <citation type="journal article" date="2018" name="Plant J.">
        <title>Genome sequences of Chlorella sorokiniana UTEX 1602 and Micractinium conductrix SAG 241.80: implications to maltose excretion by a green alga.</title>
        <authorList>
            <person name="Arriola M.B."/>
            <person name="Velmurugan N."/>
            <person name="Zhang Y."/>
            <person name="Plunkett M.H."/>
            <person name="Hondzo H."/>
            <person name="Barney B.M."/>
        </authorList>
    </citation>
    <scope>NUCLEOTIDE SEQUENCE [LARGE SCALE GENOMIC DNA]</scope>
    <source>
        <strain evidence="3">UTEX 1602</strain>
    </source>
</reference>
<dbReference type="PANTHER" id="PTHR45431:SF3">
    <property type="entry name" value="RHODANESE-LIKE DOMAIN-CONTAINING PROTEIN 15, CHLOROPLASTIC"/>
    <property type="match status" value="1"/>
</dbReference>